<protein>
    <submittedName>
        <fullName evidence="1">Uncharacterized protein</fullName>
    </submittedName>
</protein>
<dbReference type="AlphaFoldDB" id="A0A4J2AH71"/>
<dbReference type="EMBL" id="CAATHV010000001">
    <property type="protein sequence ID" value="VNQ17704.1"/>
    <property type="molecule type" value="Genomic_DNA"/>
</dbReference>
<sequence>MRFYCEAYEVITEEKKVSFFYVDEKTLKVSVI</sequence>
<gene>
    <name evidence="1" type="ORF">SAMEA2658747_00170</name>
</gene>
<proteinExistence type="predicted"/>
<name>A0A4J2AH71_STREE</name>
<reference evidence="1" key="1">
    <citation type="submission" date="2019-04" db="EMBL/GenBank/DDBJ databases">
        <authorList>
            <consortium name="Pathogen Informatics"/>
        </authorList>
    </citation>
    <scope>NUCLEOTIDE SEQUENCE</scope>
    <source>
        <strain evidence="1">GPSC9</strain>
    </source>
</reference>
<organism evidence="1">
    <name type="scientific">Streptococcus pneumoniae</name>
    <dbReference type="NCBI Taxonomy" id="1313"/>
    <lineage>
        <taxon>Bacteria</taxon>
        <taxon>Bacillati</taxon>
        <taxon>Bacillota</taxon>
        <taxon>Bacilli</taxon>
        <taxon>Lactobacillales</taxon>
        <taxon>Streptococcaceae</taxon>
        <taxon>Streptococcus</taxon>
    </lineage>
</organism>
<accession>A0A4J2AH71</accession>
<evidence type="ECO:0000313" key="1">
    <source>
        <dbReference type="EMBL" id="VNQ17704.1"/>
    </source>
</evidence>